<organism evidence="1 2">
    <name type="scientific">Weissella cibaria</name>
    <dbReference type="NCBI Taxonomy" id="137591"/>
    <lineage>
        <taxon>Bacteria</taxon>
        <taxon>Bacillati</taxon>
        <taxon>Bacillota</taxon>
        <taxon>Bacilli</taxon>
        <taxon>Lactobacillales</taxon>
        <taxon>Lactobacillaceae</taxon>
        <taxon>Weissella</taxon>
    </lineage>
</organism>
<gene>
    <name evidence="1" type="ORF">B6254_1227</name>
</gene>
<sequence>MNKLVKYGAIVFASTIIGSSIVEPTLMSTGNDTSVYAKSKKNMTYKAYAKYLQNHLADSKVRWSPKLEAMAILPTKDNADLMSEYADTYMTDGELDSDELSNWNDYTALIRKQAKKAKTMTKSAEPIEIVILNPENAEMALYDYDAYNDETNIDAFNGIGNDYTD</sequence>
<dbReference type="Proteomes" id="UP000244870">
    <property type="component" value="Chromosome"/>
</dbReference>
<dbReference type="EMBL" id="CP020928">
    <property type="protein sequence ID" value="AWF95632.1"/>
    <property type="molecule type" value="Genomic_DNA"/>
</dbReference>
<accession>A0A2S1KRK6</accession>
<reference evidence="1 2" key="1">
    <citation type="submission" date="2017-04" db="EMBL/GenBank/DDBJ databases">
        <title>Weissella cibaria strain m2 complete genome.</title>
        <authorList>
            <person name="Pan Q."/>
            <person name="Tan M."/>
            <person name="Yao F."/>
            <person name="Su S."/>
        </authorList>
    </citation>
    <scope>NUCLEOTIDE SEQUENCE [LARGE SCALE GENOMIC DNA]</scope>
    <source>
        <strain evidence="1 2">M2</strain>
    </source>
</reference>
<proteinExistence type="predicted"/>
<dbReference type="RefSeq" id="WP_108730464.1">
    <property type="nucleotide sequence ID" value="NZ_CP020928.1"/>
</dbReference>
<protein>
    <submittedName>
        <fullName evidence="1">Uncharacterized protein</fullName>
    </submittedName>
</protein>
<evidence type="ECO:0000313" key="1">
    <source>
        <dbReference type="EMBL" id="AWF95632.1"/>
    </source>
</evidence>
<dbReference type="AlphaFoldDB" id="A0A2S1KRK6"/>
<name>A0A2S1KRK6_9LACO</name>
<evidence type="ECO:0000313" key="2">
    <source>
        <dbReference type="Proteomes" id="UP000244870"/>
    </source>
</evidence>